<dbReference type="OrthoDB" id="6463215at2"/>
<gene>
    <name evidence="2" type="ORF">J7T18_07765</name>
    <name evidence="3" type="ORF">NLX89_18275</name>
</gene>
<keyword evidence="5" id="KW-1185">Reference proteome</keyword>
<name>A0A345M0C1_9GAMM</name>
<evidence type="ECO:0000313" key="5">
    <source>
        <dbReference type="Proteomes" id="UP001252207"/>
    </source>
</evidence>
<dbReference type="EMBL" id="JANAVW010000001">
    <property type="protein sequence ID" value="MDT0135275.1"/>
    <property type="molecule type" value="Genomic_DNA"/>
</dbReference>
<evidence type="ECO:0000256" key="1">
    <source>
        <dbReference type="SAM" id="SignalP"/>
    </source>
</evidence>
<dbReference type="KEGG" id="prq:CYG50_18360"/>
<dbReference type="GO" id="GO:0007155">
    <property type="term" value="P:cell adhesion"/>
    <property type="evidence" value="ECO:0007669"/>
    <property type="project" value="InterPro"/>
</dbReference>
<dbReference type="GO" id="GO:0009289">
    <property type="term" value="C:pilus"/>
    <property type="evidence" value="ECO:0007669"/>
    <property type="project" value="InterPro"/>
</dbReference>
<reference evidence="3 5" key="2">
    <citation type="submission" date="2022-06" db="EMBL/GenBank/DDBJ databases">
        <title>Chromosome and plasmid sequencings of Enterobacteriales species co-exiting double carbapenemases.</title>
        <authorList>
            <person name="Fu Y."/>
        </authorList>
    </citation>
    <scope>NUCLEOTIDE SEQUENCE [LARGE SCALE GENOMIC DNA]</scope>
    <source>
        <strain evidence="3 5">21030615019</strain>
    </source>
</reference>
<sequence length="167" mass="18000">MHLLKKSGLALLLCVSLPALSAVQNMPINIKGTFSNVTQPCNDTKLENTTNFGAINTLEKVGDETAYRNSGYLSFSCEFPADAKLTFVANNAPNSPEAFKTSSDAFGVKLKYNSTEIKPGQSDDIKVVKGGNTIYFYTSVARLSANGPNDFGNHTFDITGNLAITYQ</sequence>
<proteinExistence type="predicted"/>
<evidence type="ECO:0000313" key="2">
    <source>
        <dbReference type="EMBL" id="MBQ0268197.1"/>
    </source>
</evidence>
<evidence type="ECO:0008006" key="6">
    <source>
        <dbReference type="Google" id="ProtNLM"/>
    </source>
</evidence>
<dbReference type="Gene3D" id="2.60.40.1090">
    <property type="entry name" value="Fimbrial-type adhesion domain"/>
    <property type="match status" value="1"/>
</dbReference>
<dbReference type="RefSeq" id="WP_102138187.1">
    <property type="nucleotide sequence ID" value="NZ_CP031123.2"/>
</dbReference>
<dbReference type="InterPro" id="IPR036937">
    <property type="entry name" value="Adhesion_dom_fimbrial_sf"/>
</dbReference>
<keyword evidence="1" id="KW-0732">Signal</keyword>
<dbReference type="EMBL" id="JAGKLY010000002">
    <property type="protein sequence ID" value="MBQ0268197.1"/>
    <property type="molecule type" value="Genomic_DNA"/>
</dbReference>
<protein>
    <recommendedName>
        <fullName evidence="6">Fimbrial protein</fullName>
    </recommendedName>
</protein>
<evidence type="ECO:0000313" key="3">
    <source>
        <dbReference type="EMBL" id="MDT0135275.1"/>
    </source>
</evidence>
<dbReference type="Proteomes" id="UP000674270">
    <property type="component" value="Unassembled WGS sequence"/>
</dbReference>
<evidence type="ECO:0000313" key="4">
    <source>
        <dbReference type="Proteomes" id="UP000674270"/>
    </source>
</evidence>
<feature type="chain" id="PRO_5044584441" description="Fimbrial protein" evidence="1">
    <location>
        <begin position="22"/>
        <end position="167"/>
    </location>
</feature>
<dbReference type="Proteomes" id="UP001252207">
    <property type="component" value="Unassembled WGS sequence"/>
</dbReference>
<comment type="caution">
    <text evidence="2">The sequence shown here is derived from an EMBL/GenBank/DDBJ whole genome shotgun (WGS) entry which is preliminary data.</text>
</comment>
<dbReference type="AlphaFoldDB" id="A0A345M0C1"/>
<feature type="signal peptide" evidence="1">
    <location>
        <begin position="1"/>
        <end position="21"/>
    </location>
</feature>
<reference evidence="2" key="1">
    <citation type="submission" date="2021-03" db="EMBL/GenBank/DDBJ databases">
        <authorList>
            <person name="Stanton E."/>
        </authorList>
    </citation>
    <scope>NUCLEOTIDE SEQUENCE</scope>
    <source>
        <strain evidence="2">2020EL-00113</strain>
    </source>
</reference>
<accession>A0A345M0C1</accession>
<dbReference type="GeneID" id="89491730"/>
<organism evidence="2 4">
    <name type="scientific">Providencia huaxiensis</name>
    <dbReference type="NCBI Taxonomy" id="2027290"/>
    <lineage>
        <taxon>Bacteria</taxon>
        <taxon>Pseudomonadati</taxon>
        <taxon>Pseudomonadota</taxon>
        <taxon>Gammaproteobacteria</taxon>
        <taxon>Enterobacterales</taxon>
        <taxon>Morganellaceae</taxon>
        <taxon>Providencia</taxon>
    </lineage>
</organism>